<evidence type="ECO:0000313" key="4">
    <source>
        <dbReference type="Proteomes" id="UP001497493"/>
    </source>
</evidence>
<evidence type="ECO:0000256" key="1">
    <source>
        <dbReference type="SAM" id="MobiDB-lite"/>
    </source>
</evidence>
<organism evidence="3 4">
    <name type="scientific">Candidatus Methylocalor cossyra</name>
    <dbReference type="NCBI Taxonomy" id="3108543"/>
    <lineage>
        <taxon>Bacteria</taxon>
        <taxon>Pseudomonadati</taxon>
        <taxon>Pseudomonadota</taxon>
        <taxon>Gammaproteobacteria</taxon>
        <taxon>Methylococcales</taxon>
        <taxon>Methylococcaceae</taxon>
        <taxon>Candidatus Methylocalor</taxon>
    </lineage>
</organism>
<proteinExistence type="predicted"/>
<dbReference type="RefSeq" id="WP_348759551.1">
    <property type="nucleotide sequence ID" value="NZ_OZ026884.1"/>
</dbReference>
<evidence type="ECO:0000313" key="3">
    <source>
        <dbReference type="EMBL" id="CAL1240035.1"/>
    </source>
</evidence>
<gene>
    <name evidence="3" type="ORF">MECH1_V1_1259</name>
</gene>
<dbReference type="Pfam" id="PF09851">
    <property type="entry name" value="SHOCT"/>
    <property type="match status" value="1"/>
</dbReference>
<sequence length="234" mass="24603">MLSLTEQGQRLVAELAQRYGFSTEAVASLLRAVAAGNGTMAQFDHPELGGAGQWMLGGMTMVGDMFNHALKAKIDALCSELSRHLASQPLTASQQPRPEGGGPLLASGPWWPAELGTPSASGAQDGIRYAVFPGARRLAVEVGGRVAVYDTLDHRISGIAQQQQGSGASLSFASQHGPVPLDQLPRVGGDPTAPPAPAETDPYAALERLAELQRKGILSDEEFAQKKAELLGRI</sequence>
<evidence type="ECO:0000259" key="2">
    <source>
        <dbReference type="Pfam" id="PF09851"/>
    </source>
</evidence>
<feature type="domain" description="SHOCT" evidence="2">
    <location>
        <begin position="204"/>
        <end position="231"/>
    </location>
</feature>
<dbReference type="EMBL" id="OZ026884">
    <property type="protein sequence ID" value="CAL1240035.1"/>
    <property type="molecule type" value="Genomic_DNA"/>
</dbReference>
<dbReference type="Proteomes" id="UP001497493">
    <property type="component" value="Chromosome"/>
</dbReference>
<keyword evidence="4" id="KW-1185">Reference proteome</keyword>
<dbReference type="InterPro" id="IPR018649">
    <property type="entry name" value="SHOCT"/>
</dbReference>
<accession>A0ABM9NHI6</accession>
<reference evidence="3 4" key="1">
    <citation type="submission" date="2024-04" db="EMBL/GenBank/DDBJ databases">
        <authorList>
            <person name="Cremers G."/>
        </authorList>
    </citation>
    <scope>NUCLEOTIDE SEQUENCE [LARGE SCALE GENOMIC DNA]</scope>
    <source>
        <strain evidence="3">MeCH1-AG</strain>
    </source>
</reference>
<protein>
    <submittedName>
        <fullName evidence="3">SHOCT domain-containing protein</fullName>
    </submittedName>
</protein>
<name>A0ABM9NHI6_9GAMM</name>
<feature type="region of interest" description="Disordered" evidence="1">
    <location>
        <begin position="167"/>
        <end position="202"/>
    </location>
</feature>